<dbReference type="EMBL" id="LVLJ01003911">
    <property type="protein sequence ID" value="OAE19213.1"/>
    <property type="molecule type" value="Genomic_DNA"/>
</dbReference>
<dbReference type="Gene3D" id="3.80.10.10">
    <property type="entry name" value="Ribonuclease Inhibitor"/>
    <property type="match status" value="1"/>
</dbReference>
<accession>A0A176VFJ2</accession>
<dbReference type="SUPFAM" id="SSF52058">
    <property type="entry name" value="L domain-like"/>
    <property type="match status" value="1"/>
</dbReference>
<keyword evidence="2" id="KW-1185">Reference proteome</keyword>
<dbReference type="AlphaFoldDB" id="A0A176VFJ2"/>
<evidence type="ECO:0000313" key="2">
    <source>
        <dbReference type="Proteomes" id="UP000077202"/>
    </source>
</evidence>
<reference evidence="1" key="1">
    <citation type="submission" date="2016-03" db="EMBL/GenBank/DDBJ databases">
        <title>Mechanisms controlling the formation of the plant cell surface in tip-growing cells are functionally conserved among land plants.</title>
        <authorList>
            <person name="Honkanen S."/>
            <person name="Jones V.A."/>
            <person name="Morieri G."/>
            <person name="Champion C."/>
            <person name="Hetherington A.J."/>
            <person name="Kelly S."/>
            <person name="Saint-Marcoux D."/>
            <person name="Proust H."/>
            <person name="Prescott H."/>
            <person name="Dolan L."/>
        </authorList>
    </citation>
    <scope>NUCLEOTIDE SEQUENCE [LARGE SCALE GENOMIC DNA]</scope>
    <source>
        <tissue evidence="1">Whole gametophyte</tissue>
    </source>
</reference>
<name>A0A176VFJ2_MARPO</name>
<gene>
    <name evidence="1" type="ORF">AXG93_4751s1180</name>
</gene>
<dbReference type="InterPro" id="IPR032675">
    <property type="entry name" value="LRR_dom_sf"/>
</dbReference>
<dbReference type="Proteomes" id="UP000077202">
    <property type="component" value="Unassembled WGS sequence"/>
</dbReference>
<evidence type="ECO:0000313" key="1">
    <source>
        <dbReference type="EMBL" id="OAE19213.1"/>
    </source>
</evidence>
<comment type="caution">
    <text evidence="1">The sequence shown here is derived from an EMBL/GenBank/DDBJ whole genome shotgun (WGS) entry which is preliminary data.</text>
</comment>
<sequence length="328" mass="36442">MQLGSTLLLPYSGVDNTYGRSGQSKDKQQSSYLMLVDHFHFGGLPDTESPPLRPFRSYMVSSTNPEVAQFEAYNSTDDAKLGVLTGEGVAGVLRSVFGTLSQFTISDLSENNFNGSFPDSLGRIRTLREQNLGHNKLSGELPSFSADSLDNLEMLRTPLTVRPRRNGTLAARAPSAEQDKTTETTRRIDFGQRFRRCGERKIVNRPEAKFFATTPSAIRLQRCARRAKLTDAADFKFNSHVCEPAQRRSVKPSVRRRPLRVQAGAAIKWADTHAQVSNGEILFAEGGRLILAIAISISLERRLHSRKSAERNQRELRLAGNCRIACSS</sequence>
<proteinExistence type="predicted"/>
<protein>
    <submittedName>
        <fullName evidence="1">Uncharacterized protein</fullName>
    </submittedName>
</protein>
<organism evidence="1 2">
    <name type="scientific">Marchantia polymorpha subsp. ruderalis</name>
    <dbReference type="NCBI Taxonomy" id="1480154"/>
    <lineage>
        <taxon>Eukaryota</taxon>
        <taxon>Viridiplantae</taxon>
        <taxon>Streptophyta</taxon>
        <taxon>Embryophyta</taxon>
        <taxon>Marchantiophyta</taxon>
        <taxon>Marchantiopsida</taxon>
        <taxon>Marchantiidae</taxon>
        <taxon>Marchantiales</taxon>
        <taxon>Marchantiaceae</taxon>
        <taxon>Marchantia</taxon>
    </lineage>
</organism>